<feature type="transmembrane region" description="Helical" evidence="7">
    <location>
        <begin position="34"/>
        <end position="54"/>
    </location>
</feature>
<dbReference type="Gene3D" id="3.30.200.20">
    <property type="entry name" value="Phosphorylase Kinase, domain 1"/>
    <property type="match status" value="1"/>
</dbReference>
<keyword evidence="3" id="KW-0732">Signal</keyword>
<dbReference type="InterPro" id="IPR000719">
    <property type="entry name" value="Prot_kinase_dom"/>
</dbReference>
<feature type="binding site" evidence="6">
    <location>
        <position position="131"/>
    </location>
    <ligand>
        <name>ATP</name>
        <dbReference type="ChEBI" id="CHEBI:30616"/>
    </ligand>
</feature>
<dbReference type="FunFam" id="3.30.200.20:FF:000483">
    <property type="entry name" value="Putative receptor-like protein kinase"/>
    <property type="match status" value="1"/>
</dbReference>
<reference evidence="9 10" key="1">
    <citation type="submission" date="2024-01" db="EMBL/GenBank/DDBJ databases">
        <title>Genome assemblies of Stephania.</title>
        <authorList>
            <person name="Yang L."/>
        </authorList>
    </citation>
    <scope>NUCLEOTIDE SEQUENCE [LARGE SCALE GENOMIC DNA]</scope>
    <source>
        <strain evidence="9">JXDWG</strain>
        <tissue evidence="9">Leaf</tissue>
    </source>
</reference>
<evidence type="ECO:0000256" key="3">
    <source>
        <dbReference type="ARBA" id="ARBA00022729"/>
    </source>
</evidence>
<accession>A0AAP0PMR1</accession>
<gene>
    <name evidence="9" type="ORF">Scep_008464</name>
</gene>
<dbReference type="Proteomes" id="UP001419268">
    <property type="component" value="Unassembled WGS sequence"/>
</dbReference>
<evidence type="ECO:0000256" key="2">
    <source>
        <dbReference type="ARBA" id="ARBA00022692"/>
    </source>
</evidence>
<evidence type="ECO:0000313" key="10">
    <source>
        <dbReference type="Proteomes" id="UP001419268"/>
    </source>
</evidence>
<dbReference type="PROSITE" id="PS00107">
    <property type="entry name" value="PROTEIN_KINASE_ATP"/>
    <property type="match status" value="1"/>
</dbReference>
<proteinExistence type="predicted"/>
<dbReference type="PANTHER" id="PTHR47974:SF9">
    <property type="entry name" value="RECEPTOR-LIKE SERINE_THREONINE-PROTEIN KINASE"/>
    <property type="match status" value="1"/>
</dbReference>
<dbReference type="PANTHER" id="PTHR47974">
    <property type="entry name" value="OS07G0415500 PROTEIN"/>
    <property type="match status" value="1"/>
</dbReference>
<dbReference type="AlphaFoldDB" id="A0AAP0PMR1"/>
<dbReference type="InterPro" id="IPR017441">
    <property type="entry name" value="Protein_kinase_ATP_BS"/>
</dbReference>
<dbReference type="InterPro" id="IPR001245">
    <property type="entry name" value="Ser-Thr/Tyr_kinase_cat_dom"/>
</dbReference>
<dbReference type="GO" id="GO:0016020">
    <property type="term" value="C:membrane"/>
    <property type="evidence" value="ECO:0007669"/>
    <property type="project" value="UniProtKB-SubCell"/>
</dbReference>
<feature type="domain" description="Protein kinase" evidence="8">
    <location>
        <begin position="103"/>
        <end position="337"/>
    </location>
</feature>
<dbReference type="SUPFAM" id="SSF56112">
    <property type="entry name" value="Protein kinase-like (PK-like)"/>
    <property type="match status" value="1"/>
</dbReference>
<evidence type="ECO:0000259" key="8">
    <source>
        <dbReference type="PROSITE" id="PS50011"/>
    </source>
</evidence>
<protein>
    <recommendedName>
        <fullName evidence="8">Protein kinase domain-containing protein</fullName>
    </recommendedName>
</protein>
<comment type="subcellular location">
    <subcellularLocation>
        <location evidence="1">Membrane</location>
        <topology evidence="1">Single-pass membrane protein</topology>
    </subcellularLocation>
</comment>
<dbReference type="Gene3D" id="1.10.510.10">
    <property type="entry name" value="Transferase(Phosphotransferase) domain 1"/>
    <property type="match status" value="1"/>
</dbReference>
<keyword evidence="2 7" id="KW-0812">Transmembrane</keyword>
<evidence type="ECO:0000313" key="9">
    <source>
        <dbReference type="EMBL" id="KAK9149707.1"/>
    </source>
</evidence>
<evidence type="ECO:0000256" key="5">
    <source>
        <dbReference type="ARBA" id="ARBA00023136"/>
    </source>
</evidence>
<keyword evidence="10" id="KW-1185">Reference proteome</keyword>
<keyword evidence="6" id="KW-0067">ATP-binding</keyword>
<dbReference type="GO" id="GO:0005524">
    <property type="term" value="F:ATP binding"/>
    <property type="evidence" value="ECO:0007669"/>
    <property type="project" value="UniProtKB-UniRule"/>
</dbReference>
<keyword evidence="5 7" id="KW-0472">Membrane</keyword>
<dbReference type="InterPro" id="IPR011009">
    <property type="entry name" value="Kinase-like_dom_sf"/>
</dbReference>
<dbReference type="GO" id="GO:0004672">
    <property type="term" value="F:protein kinase activity"/>
    <property type="evidence" value="ECO:0007669"/>
    <property type="project" value="InterPro"/>
</dbReference>
<evidence type="ECO:0000256" key="1">
    <source>
        <dbReference type="ARBA" id="ARBA00004167"/>
    </source>
</evidence>
<name>A0AAP0PMR1_9MAGN</name>
<dbReference type="Pfam" id="PF07714">
    <property type="entry name" value="PK_Tyr_Ser-Thr"/>
    <property type="match status" value="1"/>
</dbReference>
<dbReference type="EMBL" id="JBBNAG010000003">
    <property type="protein sequence ID" value="KAK9149707.1"/>
    <property type="molecule type" value="Genomic_DNA"/>
</dbReference>
<evidence type="ECO:0000256" key="7">
    <source>
        <dbReference type="SAM" id="Phobius"/>
    </source>
</evidence>
<evidence type="ECO:0000256" key="6">
    <source>
        <dbReference type="PROSITE-ProRule" id="PRU10141"/>
    </source>
</evidence>
<evidence type="ECO:0000256" key="4">
    <source>
        <dbReference type="ARBA" id="ARBA00022989"/>
    </source>
</evidence>
<keyword evidence="4 7" id="KW-1133">Transmembrane helix</keyword>
<comment type="caution">
    <text evidence="9">The sequence shown here is derived from an EMBL/GenBank/DDBJ whole genome shotgun (WGS) entry which is preliminary data.</text>
</comment>
<organism evidence="9 10">
    <name type="scientific">Stephania cephalantha</name>
    <dbReference type="NCBI Taxonomy" id="152367"/>
    <lineage>
        <taxon>Eukaryota</taxon>
        <taxon>Viridiplantae</taxon>
        <taxon>Streptophyta</taxon>
        <taxon>Embryophyta</taxon>
        <taxon>Tracheophyta</taxon>
        <taxon>Spermatophyta</taxon>
        <taxon>Magnoliopsida</taxon>
        <taxon>Ranunculales</taxon>
        <taxon>Menispermaceae</taxon>
        <taxon>Menispermoideae</taxon>
        <taxon>Cissampelideae</taxon>
        <taxon>Stephania</taxon>
    </lineage>
</organism>
<dbReference type="PROSITE" id="PS50011">
    <property type="entry name" value="PROTEIN_KINASE_DOM"/>
    <property type="match status" value="1"/>
</dbReference>
<feature type="transmembrane region" description="Helical" evidence="7">
    <location>
        <begin position="7"/>
        <end position="28"/>
    </location>
</feature>
<sequence>MESKKAKIIAALVIIALVAILIICRVFLRHSSSYFFILGADIGGIFAVLTWVVVQHRMNRKRELLERQLVSEGRELRIEYSFLRKVAGLPIKFQYKDLESATDEFKALLGRGASACVFKGILDDGTHVAVKRIEGAENGEKAFRAEVAAIASVQHVNLVHLLGYCCVPEGPRFLVYEYVPNGSLDAWIFPQKEIVGGRRNVHLVEDNSQRKWSYFPRFVAEKFKQGKLMEVVDERLVNGGEVDENQVRLLVQVALWCIQEDSRLRPSMNEVVDMLEWRIEVQDPPETEMIIVDILSIDQDSTNAPCGARIAQPIQPSHTHPRRSLTCSFSLSILSGR</sequence>
<keyword evidence="6" id="KW-0547">Nucleotide-binding</keyword>